<protein>
    <submittedName>
        <fullName evidence="1">Uncharacterized protein</fullName>
    </submittedName>
</protein>
<keyword evidence="2" id="KW-1185">Reference proteome</keyword>
<evidence type="ECO:0000313" key="2">
    <source>
        <dbReference type="Proteomes" id="UP000299102"/>
    </source>
</evidence>
<sequence>MPYFGGVTPYQTVGTHWPVVMSLGSHSLIQLEGDDHPPARLRGWSSQYSRRGVGTKTLHRFELMMSWHATYETDLSSLTRLREVAAVCIVYRVTIIRTFTRPTPRKLPDSLIFNYISPRPYSPCLFIPTPACDSARSPRAYFSLLFLQMLAPRRRYDIALRYVGS</sequence>
<reference evidence="1 2" key="1">
    <citation type="journal article" date="2019" name="Commun. Biol.">
        <title>The bagworm genome reveals a unique fibroin gene that provides high tensile strength.</title>
        <authorList>
            <person name="Kono N."/>
            <person name="Nakamura H."/>
            <person name="Ohtoshi R."/>
            <person name="Tomita M."/>
            <person name="Numata K."/>
            <person name="Arakawa K."/>
        </authorList>
    </citation>
    <scope>NUCLEOTIDE SEQUENCE [LARGE SCALE GENOMIC DNA]</scope>
</reference>
<organism evidence="1 2">
    <name type="scientific">Eumeta variegata</name>
    <name type="common">Bagworm moth</name>
    <name type="synonym">Eumeta japonica</name>
    <dbReference type="NCBI Taxonomy" id="151549"/>
    <lineage>
        <taxon>Eukaryota</taxon>
        <taxon>Metazoa</taxon>
        <taxon>Ecdysozoa</taxon>
        <taxon>Arthropoda</taxon>
        <taxon>Hexapoda</taxon>
        <taxon>Insecta</taxon>
        <taxon>Pterygota</taxon>
        <taxon>Neoptera</taxon>
        <taxon>Endopterygota</taxon>
        <taxon>Lepidoptera</taxon>
        <taxon>Glossata</taxon>
        <taxon>Ditrysia</taxon>
        <taxon>Tineoidea</taxon>
        <taxon>Psychidae</taxon>
        <taxon>Oiketicinae</taxon>
        <taxon>Eumeta</taxon>
    </lineage>
</organism>
<dbReference type="EMBL" id="BGZK01000001">
    <property type="protein sequence ID" value="GBO98589.1"/>
    <property type="molecule type" value="Genomic_DNA"/>
</dbReference>
<dbReference type="AlphaFoldDB" id="A0A4C1SBX3"/>
<evidence type="ECO:0000313" key="1">
    <source>
        <dbReference type="EMBL" id="GBO98589.1"/>
    </source>
</evidence>
<dbReference type="Proteomes" id="UP000299102">
    <property type="component" value="Unassembled WGS sequence"/>
</dbReference>
<name>A0A4C1SBX3_EUMVA</name>
<proteinExistence type="predicted"/>
<accession>A0A4C1SBX3</accession>
<gene>
    <name evidence="1" type="ORF">EVAR_152_1</name>
</gene>
<comment type="caution">
    <text evidence="1">The sequence shown here is derived from an EMBL/GenBank/DDBJ whole genome shotgun (WGS) entry which is preliminary data.</text>
</comment>